<evidence type="ECO:0000256" key="3">
    <source>
        <dbReference type="PROSITE-ProRule" id="PRU00023"/>
    </source>
</evidence>
<dbReference type="InterPro" id="IPR050663">
    <property type="entry name" value="Ankyrin-SOCS_Box"/>
</dbReference>
<dbReference type="SMART" id="SM00248">
    <property type="entry name" value="ANK"/>
    <property type="match status" value="4"/>
</dbReference>
<feature type="compositionally biased region" description="Low complexity" evidence="5">
    <location>
        <begin position="364"/>
        <end position="401"/>
    </location>
</feature>
<accession>A0A1B0FAN9</accession>
<evidence type="ECO:0000256" key="1">
    <source>
        <dbReference type="ARBA" id="ARBA00022737"/>
    </source>
</evidence>
<evidence type="ECO:0000256" key="5">
    <source>
        <dbReference type="SAM" id="MobiDB-lite"/>
    </source>
</evidence>
<name>A0A1B0FAN9_GLOMM</name>
<dbReference type="AlphaFoldDB" id="A0A1B0FAN9"/>
<dbReference type="PROSITE" id="PS50297">
    <property type="entry name" value="ANK_REP_REGION"/>
    <property type="match status" value="3"/>
</dbReference>
<sequence>MVGGGDSGGNKIVATLRGDFKVISTPDGASITQLANLMNYKIVSEKDLLSSLSLLLNAFVFNVFFKRTECDVYNKPPNSLSMSTTVVDLGKQLLQFARDSDLKGVKNALSRGAPFTSDWLGMSALHFAAMNNQYEICQVLLNGGINKDSKTKVDRTPLHLACYYGNESIVELLLSKKCLTNPKDMLKMTPLHWAVEKRFKTIVRLLLKHNADVTLASKFGRTPVGLAVLTEQADILEELEAAKQAQLNRKFNEENEKETSDAVNSIMGMPNSVAEEVVRKIDNDDDLTNQSDYATTNIADLENIKETGILGDSTINLLKSHGISMMPDDDTSKDLFNTALQNGRQLILSEGGKLLLNETKKIQDNQNPNNNSINPNSNSNNLNNNNSNNNNKSNISNDTNNSKTIVPVRVQNENLKNTITQISAQQQLTKGKPNILSRVKDNTSINKNKNIRIMSFNDFRKFCGNTNVKTLQQIPTSLASNRLVKIEPVHPKQQQQQQHIQLQRNIANNAANPSANSSTFVEDNIIDDSVSISKIGTLESVEVEMENSKSPPPLKIIQPPTVRQQPIRVGVPTRQIEQIGSVQIRQIAKPAIKQYGNINRASNGGDTKPFTSGNSPLNSSVNKIRPSTVVPLLTLPEICRQLLELRKQNEELKRNFDLEKKEKEEISQRLERLEELLLVERTDEDFIVS</sequence>
<dbReference type="GO" id="GO:0000976">
    <property type="term" value="F:transcription cis-regulatory region binding"/>
    <property type="evidence" value="ECO:0007669"/>
    <property type="project" value="TreeGrafter"/>
</dbReference>
<protein>
    <submittedName>
        <fullName evidence="6">Uncharacterized protein</fullName>
    </submittedName>
</protein>
<keyword evidence="7" id="KW-1185">Reference proteome</keyword>
<keyword evidence="2 3" id="KW-0040">ANK repeat</keyword>
<feature type="repeat" description="ANK" evidence="3">
    <location>
        <begin position="186"/>
        <end position="218"/>
    </location>
</feature>
<dbReference type="PANTHER" id="PTHR24193">
    <property type="entry name" value="ANKYRIN REPEAT PROTEIN"/>
    <property type="match status" value="1"/>
</dbReference>
<dbReference type="SUPFAM" id="SSF48403">
    <property type="entry name" value="Ankyrin repeat"/>
    <property type="match status" value="1"/>
</dbReference>
<feature type="region of interest" description="Disordered" evidence="5">
    <location>
        <begin position="598"/>
        <end position="619"/>
    </location>
</feature>
<evidence type="ECO:0000313" key="7">
    <source>
        <dbReference type="Proteomes" id="UP000092444"/>
    </source>
</evidence>
<evidence type="ECO:0000256" key="2">
    <source>
        <dbReference type="ARBA" id="ARBA00023043"/>
    </source>
</evidence>
<evidence type="ECO:0000256" key="4">
    <source>
        <dbReference type="SAM" id="Coils"/>
    </source>
</evidence>
<evidence type="ECO:0000313" key="6">
    <source>
        <dbReference type="EnsemblMetazoa" id="GMOY000593-PA"/>
    </source>
</evidence>
<dbReference type="VEuPathDB" id="VectorBase:GMOY000593"/>
<dbReference type="InterPro" id="IPR036770">
    <property type="entry name" value="Ankyrin_rpt-contain_sf"/>
</dbReference>
<dbReference type="Pfam" id="PF12796">
    <property type="entry name" value="Ank_2"/>
    <property type="match status" value="2"/>
</dbReference>
<dbReference type="PANTHER" id="PTHR24193:SF121">
    <property type="entry name" value="ADA2A-CONTAINING COMPLEX COMPONENT 3, ISOFORM D"/>
    <property type="match status" value="1"/>
</dbReference>
<feature type="region of interest" description="Disordered" evidence="5">
    <location>
        <begin position="363"/>
        <end position="401"/>
    </location>
</feature>
<organism evidence="6 7">
    <name type="scientific">Glossina morsitans morsitans</name>
    <name type="common">Savannah tsetse fly</name>
    <dbReference type="NCBI Taxonomy" id="37546"/>
    <lineage>
        <taxon>Eukaryota</taxon>
        <taxon>Metazoa</taxon>
        <taxon>Ecdysozoa</taxon>
        <taxon>Arthropoda</taxon>
        <taxon>Hexapoda</taxon>
        <taxon>Insecta</taxon>
        <taxon>Pterygota</taxon>
        <taxon>Neoptera</taxon>
        <taxon>Endopterygota</taxon>
        <taxon>Diptera</taxon>
        <taxon>Brachycera</taxon>
        <taxon>Muscomorpha</taxon>
        <taxon>Hippoboscoidea</taxon>
        <taxon>Glossinidae</taxon>
        <taxon>Glossina</taxon>
    </lineage>
</organism>
<dbReference type="InterPro" id="IPR002110">
    <property type="entry name" value="Ankyrin_rpt"/>
</dbReference>
<feature type="repeat" description="ANK" evidence="3">
    <location>
        <begin position="153"/>
        <end position="185"/>
    </location>
</feature>
<dbReference type="Proteomes" id="UP000092444">
    <property type="component" value="Unassembled WGS sequence"/>
</dbReference>
<dbReference type="GO" id="GO:0045944">
    <property type="term" value="P:positive regulation of transcription by RNA polymerase II"/>
    <property type="evidence" value="ECO:0007669"/>
    <property type="project" value="TreeGrafter"/>
</dbReference>
<reference evidence="6" key="1">
    <citation type="submission" date="2020-05" db="UniProtKB">
        <authorList>
            <consortium name="EnsemblMetazoa"/>
        </authorList>
    </citation>
    <scope>IDENTIFICATION</scope>
    <source>
        <strain evidence="6">Yale</strain>
    </source>
</reference>
<dbReference type="EMBL" id="CCAG010020395">
    <property type="status" value="NOT_ANNOTATED_CDS"/>
    <property type="molecule type" value="Genomic_DNA"/>
</dbReference>
<keyword evidence="4" id="KW-0175">Coiled coil</keyword>
<dbReference type="EnsemblMetazoa" id="GMOY000593-RA">
    <property type="protein sequence ID" value="GMOY000593-PA"/>
    <property type="gene ID" value="GMOY000593"/>
</dbReference>
<dbReference type="PROSITE" id="PS50088">
    <property type="entry name" value="ANK_REPEAT"/>
    <property type="match status" value="3"/>
</dbReference>
<dbReference type="PhylomeDB" id="A0A1B0FAN9"/>
<feature type="repeat" description="ANK" evidence="3">
    <location>
        <begin position="120"/>
        <end position="152"/>
    </location>
</feature>
<dbReference type="STRING" id="37546.A0A1B0FAN9"/>
<feature type="coiled-coil region" evidence="4">
    <location>
        <begin position="635"/>
        <end position="683"/>
    </location>
</feature>
<feature type="coiled-coil region" evidence="4">
    <location>
        <begin position="229"/>
        <end position="256"/>
    </location>
</feature>
<dbReference type="GO" id="GO:0005634">
    <property type="term" value="C:nucleus"/>
    <property type="evidence" value="ECO:0007669"/>
    <property type="project" value="TreeGrafter"/>
</dbReference>
<dbReference type="Gene3D" id="1.25.40.20">
    <property type="entry name" value="Ankyrin repeat-containing domain"/>
    <property type="match status" value="1"/>
</dbReference>
<proteinExistence type="predicted"/>
<keyword evidence="1" id="KW-0677">Repeat</keyword>